<sequence>MKLLCDAVIVIESHNLKIWQYLQNRHEIFISSVVKDECLHCFTQGKRQFIDMEKDIKRGSIKILTLENSRRIRLPYKCTEKALREFEREALQNFGTTREC</sequence>
<dbReference type="Proteomes" id="UP000885826">
    <property type="component" value="Unassembled WGS sequence"/>
</dbReference>
<gene>
    <name evidence="1" type="ORF">ENI34_07710</name>
</gene>
<proteinExistence type="predicted"/>
<protein>
    <submittedName>
        <fullName evidence="1">Uncharacterized protein</fullName>
    </submittedName>
</protein>
<evidence type="ECO:0000313" key="1">
    <source>
        <dbReference type="EMBL" id="HEC79008.1"/>
    </source>
</evidence>
<accession>A0A9C9EMQ0</accession>
<name>A0A9C9EMQ0_UNCW3</name>
<evidence type="ECO:0000313" key="2">
    <source>
        <dbReference type="Proteomes" id="UP000885826"/>
    </source>
</evidence>
<comment type="caution">
    <text evidence="1">The sequence shown here is derived from an EMBL/GenBank/DDBJ whole genome shotgun (WGS) entry which is preliminary data.</text>
</comment>
<organism evidence="1 2">
    <name type="scientific">candidate division WOR-3 bacterium</name>
    <dbReference type="NCBI Taxonomy" id="2052148"/>
    <lineage>
        <taxon>Bacteria</taxon>
        <taxon>Bacteria division WOR-3</taxon>
    </lineage>
</organism>
<dbReference type="AlphaFoldDB" id="A0A9C9EMQ0"/>
<reference evidence="1" key="1">
    <citation type="journal article" date="2020" name="mSystems">
        <title>Genome- and Community-Level Interaction Insights into Carbon Utilization and Element Cycling Functions of Hydrothermarchaeota in Hydrothermal Sediment.</title>
        <authorList>
            <person name="Zhou Z."/>
            <person name="Liu Y."/>
            <person name="Xu W."/>
            <person name="Pan J."/>
            <person name="Luo Z.H."/>
            <person name="Li M."/>
        </authorList>
    </citation>
    <scope>NUCLEOTIDE SEQUENCE</scope>
    <source>
        <strain evidence="1">HyVt-388</strain>
    </source>
</reference>
<dbReference type="EMBL" id="DRIG01000085">
    <property type="protein sequence ID" value="HEC79008.1"/>
    <property type="molecule type" value="Genomic_DNA"/>
</dbReference>